<gene>
    <name evidence="1" type="ORF">IPOD504_LOCUS13330</name>
</gene>
<name>A0ABN8IW92_9NEOP</name>
<sequence length="82" mass="9026">MDVSAIATAISKMNNQIENPANSQRAETRKAHIMRGGESDSPQQEELQQLPLRAINRQLATAGGGRRVFLRARVPPPALRTH</sequence>
<dbReference type="EMBL" id="OW152816">
    <property type="protein sequence ID" value="CAH2066219.1"/>
    <property type="molecule type" value="Genomic_DNA"/>
</dbReference>
<evidence type="ECO:0000313" key="1">
    <source>
        <dbReference type="EMBL" id="CAH2066219.1"/>
    </source>
</evidence>
<organism evidence="1 2">
    <name type="scientific">Iphiclides podalirius</name>
    <name type="common">scarce swallowtail</name>
    <dbReference type="NCBI Taxonomy" id="110791"/>
    <lineage>
        <taxon>Eukaryota</taxon>
        <taxon>Metazoa</taxon>
        <taxon>Ecdysozoa</taxon>
        <taxon>Arthropoda</taxon>
        <taxon>Hexapoda</taxon>
        <taxon>Insecta</taxon>
        <taxon>Pterygota</taxon>
        <taxon>Neoptera</taxon>
        <taxon>Endopterygota</taxon>
        <taxon>Lepidoptera</taxon>
        <taxon>Glossata</taxon>
        <taxon>Ditrysia</taxon>
        <taxon>Papilionoidea</taxon>
        <taxon>Papilionidae</taxon>
        <taxon>Papilioninae</taxon>
        <taxon>Iphiclides</taxon>
    </lineage>
</organism>
<feature type="non-terminal residue" evidence="1">
    <location>
        <position position="1"/>
    </location>
</feature>
<evidence type="ECO:0000313" key="2">
    <source>
        <dbReference type="Proteomes" id="UP000837857"/>
    </source>
</evidence>
<keyword evidence="2" id="KW-1185">Reference proteome</keyword>
<dbReference type="Proteomes" id="UP000837857">
    <property type="component" value="Chromosome 4"/>
</dbReference>
<proteinExistence type="predicted"/>
<reference evidence="1" key="1">
    <citation type="submission" date="2022-03" db="EMBL/GenBank/DDBJ databases">
        <authorList>
            <person name="Martin H S."/>
        </authorList>
    </citation>
    <scope>NUCLEOTIDE SEQUENCE</scope>
</reference>
<protein>
    <submittedName>
        <fullName evidence="1">Uncharacterized protein</fullName>
    </submittedName>
</protein>
<accession>A0ABN8IW92</accession>